<feature type="transmembrane region" description="Helical" evidence="1">
    <location>
        <begin position="12"/>
        <end position="36"/>
    </location>
</feature>
<keyword evidence="3" id="KW-1185">Reference proteome</keyword>
<feature type="transmembrane region" description="Helical" evidence="1">
    <location>
        <begin position="56"/>
        <end position="75"/>
    </location>
</feature>
<protein>
    <submittedName>
        <fullName evidence="2">Uncharacterized protein</fullName>
    </submittedName>
</protein>
<organism evidence="2 3">
    <name type="scientific">Cymbomonas tetramitiformis</name>
    <dbReference type="NCBI Taxonomy" id="36881"/>
    <lineage>
        <taxon>Eukaryota</taxon>
        <taxon>Viridiplantae</taxon>
        <taxon>Chlorophyta</taxon>
        <taxon>Pyramimonadophyceae</taxon>
        <taxon>Pyramimonadales</taxon>
        <taxon>Pyramimonadaceae</taxon>
        <taxon>Cymbomonas</taxon>
    </lineage>
</organism>
<evidence type="ECO:0000313" key="2">
    <source>
        <dbReference type="EMBL" id="KAK3285569.1"/>
    </source>
</evidence>
<keyword evidence="1" id="KW-1133">Transmembrane helix</keyword>
<evidence type="ECO:0000313" key="3">
    <source>
        <dbReference type="Proteomes" id="UP001190700"/>
    </source>
</evidence>
<dbReference type="AlphaFoldDB" id="A0AAE0GWE9"/>
<dbReference type="EMBL" id="LGRX02001773">
    <property type="protein sequence ID" value="KAK3285569.1"/>
    <property type="molecule type" value="Genomic_DNA"/>
</dbReference>
<proteinExistence type="predicted"/>
<gene>
    <name evidence="2" type="ORF">CYMTET_6842</name>
</gene>
<accession>A0AAE0GWE9</accession>
<keyword evidence="1" id="KW-0812">Transmembrane</keyword>
<evidence type="ECO:0000256" key="1">
    <source>
        <dbReference type="SAM" id="Phobius"/>
    </source>
</evidence>
<comment type="caution">
    <text evidence="2">The sequence shown here is derived from an EMBL/GenBank/DDBJ whole genome shotgun (WGS) entry which is preliminary data.</text>
</comment>
<name>A0AAE0GWE9_9CHLO</name>
<sequence>MTSAGRDDGVQYRMVCGLAATANIMVLMVANLVGFVVGTSGIRDFLGDIFNIDGGVFIASTCAALFCAAQVMFMIRESEANERIATFNKELHNN</sequence>
<reference evidence="2 3" key="1">
    <citation type="journal article" date="2015" name="Genome Biol. Evol.">
        <title>Comparative Genomics of a Bacterivorous Green Alga Reveals Evolutionary Causalities and Consequences of Phago-Mixotrophic Mode of Nutrition.</title>
        <authorList>
            <person name="Burns J.A."/>
            <person name="Paasch A."/>
            <person name="Narechania A."/>
            <person name="Kim E."/>
        </authorList>
    </citation>
    <scope>NUCLEOTIDE SEQUENCE [LARGE SCALE GENOMIC DNA]</scope>
    <source>
        <strain evidence="2 3">PLY_AMNH</strain>
    </source>
</reference>
<keyword evidence="1" id="KW-0472">Membrane</keyword>
<dbReference type="Proteomes" id="UP001190700">
    <property type="component" value="Unassembled WGS sequence"/>
</dbReference>